<dbReference type="Gene3D" id="3.40.50.300">
    <property type="entry name" value="P-loop containing nucleotide triphosphate hydrolases"/>
    <property type="match status" value="1"/>
</dbReference>
<keyword evidence="6" id="KW-1185">Reference proteome</keyword>
<dbReference type="PANTHER" id="PTHR30258">
    <property type="entry name" value="TYPE II SECRETION SYSTEM PROTEIN GSPE-RELATED"/>
    <property type="match status" value="1"/>
</dbReference>
<dbReference type="Proteomes" id="UP001516351">
    <property type="component" value="Unassembled WGS sequence"/>
</dbReference>
<protein>
    <submittedName>
        <fullName evidence="5">Flp pilus assembly complex ATPase component TadA</fullName>
    </submittedName>
</protein>
<organism evidence="5 6">
    <name type="scientific">Asaia spathodeae</name>
    <dbReference type="NCBI Taxonomy" id="657016"/>
    <lineage>
        <taxon>Bacteria</taxon>
        <taxon>Pseudomonadati</taxon>
        <taxon>Pseudomonadota</taxon>
        <taxon>Alphaproteobacteria</taxon>
        <taxon>Acetobacterales</taxon>
        <taxon>Acetobacteraceae</taxon>
        <taxon>Asaia</taxon>
    </lineage>
</organism>
<keyword evidence="2" id="KW-0547">Nucleotide-binding</keyword>
<dbReference type="EMBL" id="JABXXV010000011">
    <property type="protein sequence ID" value="NVN48222.1"/>
    <property type="molecule type" value="Genomic_DNA"/>
</dbReference>
<dbReference type="RefSeq" id="WP_267311326.1">
    <property type="nucleotide sequence ID" value="NZ_JABXXV010000011.1"/>
</dbReference>
<comment type="caution">
    <text evidence="5">The sequence shown here is derived from an EMBL/GenBank/DDBJ whole genome shotgun (WGS) entry which is preliminary data.</text>
</comment>
<accession>A0ABX2P9L8</accession>
<name>A0ABX2P9L8_9PROT</name>
<evidence type="ECO:0000313" key="6">
    <source>
        <dbReference type="Proteomes" id="UP001516351"/>
    </source>
</evidence>
<gene>
    <name evidence="5" type="primary">tadA</name>
    <name evidence="5" type="ORF">HW542_15585</name>
</gene>
<sequence>MLNKVALGRLKPSTLKFPQIIAQALSASSRSKTPVDLPVRTIPPSLVNEIHVDWDKLEVYGPADALSRPAFREWIANLLEVASPPIILKPVPTALTEVANRRRDSLTATINSIAPLLRGTASFDRMMTHIQEAAAFNSSDLHLHRVAESATIQFRLDGSIVDTWELTTAEADSLAISTMQGIATDRTQGQFNFSEFQDAKVEGGVLDGTGVLNIRVVRGPCHPVQSGGHYMSLRLHLDKNVTRTAALPAHVMVKAPRIPTEPVMFEKMGFTKDQISKIHQIITAPHGMVLNTGPTGSGKTTTQYESCKLKKQIDPGRRLITIEQPVEIPMFWGVQLSATDETFDRIMACVLRSDPDDIVVQEIQKLKVARIAMQCALSGHFVNSTMHVNHPFAYMDRFESFDSQEFSYKSIVEKNIIRGVIAQRLIPVLCPHCSVPWTRDDPRIDEVDKASLANWGDVRDLRQIGPGCAHCRQGRIGQKAVAEVVTVDSALNRDFLELGVDRAKTRYRQRENSDRPMIVSGLQGAFDGQFDPRDIRQKIGILPVSPDHVMRGDFEE</sequence>
<evidence type="ECO:0000256" key="3">
    <source>
        <dbReference type="ARBA" id="ARBA00022840"/>
    </source>
</evidence>
<comment type="similarity">
    <text evidence="1">Belongs to the GSP E family.</text>
</comment>
<dbReference type="PANTHER" id="PTHR30258:SF3">
    <property type="entry name" value="SLL1921 PROTEIN"/>
    <property type="match status" value="1"/>
</dbReference>
<reference evidence="5 6" key="1">
    <citation type="submission" date="2020-06" db="EMBL/GenBank/DDBJ databases">
        <title>Synonyms of Asaia species.</title>
        <authorList>
            <person name="Sombolestani A."/>
        </authorList>
    </citation>
    <scope>NUCLEOTIDE SEQUENCE [LARGE SCALE GENOMIC DNA]</scope>
    <source>
        <strain evidence="5 6">LMG 27047</strain>
    </source>
</reference>
<keyword evidence="3" id="KW-0067">ATP-binding</keyword>
<evidence type="ECO:0000259" key="4">
    <source>
        <dbReference type="Pfam" id="PF00437"/>
    </source>
</evidence>
<evidence type="ECO:0000256" key="1">
    <source>
        <dbReference type="ARBA" id="ARBA00006611"/>
    </source>
</evidence>
<dbReference type="InterPro" id="IPR027417">
    <property type="entry name" value="P-loop_NTPase"/>
</dbReference>
<evidence type="ECO:0000313" key="5">
    <source>
        <dbReference type="EMBL" id="NVN48222.1"/>
    </source>
</evidence>
<proteinExistence type="inferred from homology"/>
<dbReference type="InterPro" id="IPR001482">
    <property type="entry name" value="T2SS/T4SS_dom"/>
</dbReference>
<dbReference type="SUPFAM" id="SSF52540">
    <property type="entry name" value="P-loop containing nucleoside triphosphate hydrolases"/>
    <property type="match status" value="1"/>
</dbReference>
<dbReference type="Pfam" id="PF00437">
    <property type="entry name" value="T2SSE"/>
    <property type="match status" value="1"/>
</dbReference>
<feature type="domain" description="Bacterial type II secretion system protein E" evidence="4">
    <location>
        <begin position="241"/>
        <end position="529"/>
    </location>
</feature>
<evidence type="ECO:0000256" key="2">
    <source>
        <dbReference type="ARBA" id="ARBA00022741"/>
    </source>
</evidence>